<evidence type="ECO:0000256" key="1">
    <source>
        <dbReference type="SAM" id="Phobius"/>
    </source>
</evidence>
<dbReference type="InParanoid" id="A0A067P728"/>
<dbReference type="AlphaFoldDB" id="A0A067P728"/>
<sequence length="93" mass="10681">MEFVEPLAEPLTSESVKREALSQRPFCLYALPQLADPTDLHRVDREVRFWLRAFAFMVCAAICINICAKAEKRLASKELEVEEIRDDSTEPLL</sequence>
<dbReference type="Proteomes" id="UP000027265">
    <property type="component" value="Unassembled WGS sequence"/>
</dbReference>
<keyword evidence="1" id="KW-0472">Membrane</keyword>
<accession>A0A067P728</accession>
<reference evidence="3" key="1">
    <citation type="journal article" date="2014" name="Proc. Natl. Acad. Sci. U.S.A.">
        <title>Extensive sampling of basidiomycete genomes demonstrates inadequacy of the white-rot/brown-rot paradigm for wood decay fungi.</title>
        <authorList>
            <person name="Riley R."/>
            <person name="Salamov A.A."/>
            <person name="Brown D.W."/>
            <person name="Nagy L.G."/>
            <person name="Floudas D."/>
            <person name="Held B.W."/>
            <person name="Levasseur A."/>
            <person name="Lombard V."/>
            <person name="Morin E."/>
            <person name="Otillar R."/>
            <person name="Lindquist E.A."/>
            <person name="Sun H."/>
            <person name="LaButti K.M."/>
            <person name="Schmutz J."/>
            <person name="Jabbour D."/>
            <person name="Luo H."/>
            <person name="Baker S.E."/>
            <person name="Pisabarro A.G."/>
            <person name="Walton J.D."/>
            <person name="Blanchette R.A."/>
            <person name="Henrissat B."/>
            <person name="Martin F."/>
            <person name="Cullen D."/>
            <person name="Hibbett D.S."/>
            <person name="Grigoriev I.V."/>
        </authorList>
    </citation>
    <scope>NUCLEOTIDE SEQUENCE [LARGE SCALE GENOMIC DNA]</scope>
    <source>
        <strain evidence="3">MUCL 33604</strain>
    </source>
</reference>
<evidence type="ECO:0000313" key="2">
    <source>
        <dbReference type="EMBL" id="KDQ50569.1"/>
    </source>
</evidence>
<dbReference type="HOGENOM" id="CLU_2399993_0_0_1"/>
<gene>
    <name evidence="2" type="ORF">JAAARDRAFT_579813</name>
</gene>
<keyword evidence="1" id="KW-0812">Transmembrane</keyword>
<organism evidence="2 3">
    <name type="scientific">Jaapia argillacea MUCL 33604</name>
    <dbReference type="NCBI Taxonomy" id="933084"/>
    <lineage>
        <taxon>Eukaryota</taxon>
        <taxon>Fungi</taxon>
        <taxon>Dikarya</taxon>
        <taxon>Basidiomycota</taxon>
        <taxon>Agaricomycotina</taxon>
        <taxon>Agaricomycetes</taxon>
        <taxon>Agaricomycetidae</taxon>
        <taxon>Jaapiales</taxon>
        <taxon>Jaapiaceae</taxon>
        <taxon>Jaapia</taxon>
    </lineage>
</organism>
<feature type="transmembrane region" description="Helical" evidence="1">
    <location>
        <begin position="49"/>
        <end position="68"/>
    </location>
</feature>
<proteinExistence type="predicted"/>
<name>A0A067P728_9AGAM</name>
<keyword evidence="1" id="KW-1133">Transmembrane helix</keyword>
<protein>
    <submittedName>
        <fullName evidence="2">Uncharacterized protein</fullName>
    </submittedName>
</protein>
<evidence type="ECO:0000313" key="3">
    <source>
        <dbReference type="Proteomes" id="UP000027265"/>
    </source>
</evidence>
<keyword evidence="3" id="KW-1185">Reference proteome</keyword>
<dbReference type="EMBL" id="KL197758">
    <property type="protein sequence ID" value="KDQ50569.1"/>
    <property type="molecule type" value="Genomic_DNA"/>
</dbReference>